<dbReference type="AlphaFoldDB" id="A0A0N5A629"/>
<protein>
    <submittedName>
        <fullName evidence="3">G_PROTEIN_RECEP_F1_2 domain-containing protein</fullName>
    </submittedName>
</protein>
<feature type="transmembrane region" description="Helical" evidence="1">
    <location>
        <begin position="148"/>
        <end position="173"/>
    </location>
</feature>
<reference evidence="3" key="1">
    <citation type="submission" date="2017-02" db="UniProtKB">
        <authorList>
            <consortium name="WormBaseParasite"/>
        </authorList>
    </citation>
    <scope>IDENTIFICATION</scope>
</reference>
<keyword evidence="1" id="KW-1133">Transmembrane helix</keyword>
<proteinExistence type="predicted"/>
<feature type="transmembrane region" description="Helical" evidence="1">
    <location>
        <begin position="88"/>
        <end position="108"/>
    </location>
</feature>
<name>A0A0N5A629_PARTI</name>
<accession>A0A0N5A629</accession>
<keyword evidence="2" id="KW-1185">Reference proteome</keyword>
<evidence type="ECO:0000313" key="2">
    <source>
        <dbReference type="Proteomes" id="UP000038045"/>
    </source>
</evidence>
<keyword evidence="1" id="KW-0812">Transmembrane</keyword>
<feature type="transmembrane region" description="Helical" evidence="1">
    <location>
        <begin position="38"/>
        <end position="61"/>
    </location>
</feature>
<feature type="transmembrane region" description="Helical" evidence="1">
    <location>
        <begin position="198"/>
        <end position="215"/>
    </location>
</feature>
<dbReference type="Proteomes" id="UP000038045">
    <property type="component" value="Unplaced"/>
</dbReference>
<keyword evidence="1" id="KW-0472">Membrane</keyword>
<evidence type="ECO:0000313" key="3">
    <source>
        <dbReference type="WBParaSite" id="PTRK_0001736650.1"/>
    </source>
</evidence>
<sequence>MGLFFFTIIGREFEVATLEQEVNVRCFHDHFEANGTTYIFSFFLFVRIFSWILLLFVRLYACGLMKSIIALNCTTDELAKEMSKTIRILYIAFNIIDSISVIILFLTICDYCYTERTIDWLFVVNFCFYVFTLVILPKVIRSYIKCNAIFAIVVNIFGIVLFTIKIACLFIAAKSKIPTENIDIYAKCNFYDYRYENIVPAFASFMKLIFLIYAIKSTTPKNDDKTTDEIIMT</sequence>
<dbReference type="WBParaSite" id="PTRK_0001736650.1">
    <property type="protein sequence ID" value="PTRK_0001736650.1"/>
    <property type="gene ID" value="PTRK_0001736650"/>
</dbReference>
<feature type="transmembrane region" description="Helical" evidence="1">
    <location>
        <begin position="120"/>
        <end position="136"/>
    </location>
</feature>
<organism evidence="2 3">
    <name type="scientific">Parastrongyloides trichosuri</name>
    <name type="common">Possum-specific nematode worm</name>
    <dbReference type="NCBI Taxonomy" id="131310"/>
    <lineage>
        <taxon>Eukaryota</taxon>
        <taxon>Metazoa</taxon>
        <taxon>Ecdysozoa</taxon>
        <taxon>Nematoda</taxon>
        <taxon>Chromadorea</taxon>
        <taxon>Rhabditida</taxon>
        <taxon>Tylenchina</taxon>
        <taxon>Panagrolaimomorpha</taxon>
        <taxon>Strongyloidoidea</taxon>
        <taxon>Strongyloididae</taxon>
        <taxon>Parastrongyloides</taxon>
    </lineage>
</organism>
<evidence type="ECO:0000256" key="1">
    <source>
        <dbReference type="SAM" id="Phobius"/>
    </source>
</evidence>